<reference evidence="2" key="1">
    <citation type="journal article" date="2019" name="Int. J. Syst. Evol. Microbiol.">
        <title>The Global Catalogue of Microorganisms (GCM) 10K type strain sequencing project: providing services to taxonomists for standard genome sequencing and annotation.</title>
        <authorList>
            <consortium name="The Broad Institute Genomics Platform"/>
            <consortium name="The Broad Institute Genome Sequencing Center for Infectious Disease"/>
            <person name="Wu L."/>
            <person name="Ma J."/>
        </authorList>
    </citation>
    <scope>NUCLEOTIDE SEQUENCE [LARGE SCALE GENOMIC DNA]</scope>
    <source>
        <strain evidence="2">JCM 16902</strain>
    </source>
</reference>
<dbReference type="EMBL" id="BAAAZO010000012">
    <property type="protein sequence ID" value="GAA3637072.1"/>
    <property type="molecule type" value="Genomic_DNA"/>
</dbReference>
<organism evidence="1 2">
    <name type="scientific">Kineosporia mesophila</name>
    <dbReference type="NCBI Taxonomy" id="566012"/>
    <lineage>
        <taxon>Bacteria</taxon>
        <taxon>Bacillati</taxon>
        <taxon>Actinomycetota</taxon>
        <taxon>Actinomycetes</taxon>
        <taxon>Kineosporiales</taxon>
        <taxon>Kineosporiaceae</taxon>
        <taxon>Kineosporia</taxon>
    </lineage>
</organism>
<dbReference type="Gene3D" id="3.40.50.150">
    <property type="entry name" value="Vaccinia Virus protein VP39"/>
    <property type="match status" value="1"/>
</dbReference>
<sequence>MRDYVSWHDAYDDPGSALSWRLSRVRHHITATLNGRPGEPITAVSLCAGDGRDLIGVLSARPDADRVEGVLVKLSPELAARARAAAGERGLRIRVLTADAGAAATYAGLVPADLVLMVGVFGNITDGDLEELIRAAPAFCRSGATLVWSRGRDDDIRDLNDAVRGWFAEAGFSELAYETMEDGEKAALGVVRYDGGPVPMDFARRLFSFVR</sequence>
<dbReference type="InterPro" id="IPR029063">
    <property type="entry name" value="SAM-dependent_MTases_sf"/>
</dbReference>
<keyword evidence="2" id="KW-1185">Reference proteome</keyword>
<dbReference type="Proteomes" id="UP001501074">
    <property type="component" value="Unassembled WGS sequence"/>
</dbReference>
<dbReference type="RefSeq" id="WP_231481653.1">
    <property type="nucleotide sequence ID" value="NZ_BAAAZO010000012.1"/>
</dbReference>
<protein>
    <recommendedName>
        <fullName evidence="3">Methyltransferase</fullName>
    </recommendedName>
</protein>
<accession>A0ABP7APD3</accession>
<evidence type="ECO:0008006" key="3">
    <source>
        <dbReference type="Google" id="ProtNLM"/>
    </source>
</evidence>
<dbReference type="SUPFAM" id="SSF53335">
    <property type="entry name" value="S-adenosyl-L-methionine-dependent methyltransferases"/>
    <property type="match status" value="1"/>
</dbReference>
<evidence type="ECO:0000313" key="2">
    <source>
        <dbReference type="Proteomes" id="UP001501074"/>
    </source>
</evidence>
<name>A0ABP7APD3_9ACTN</name>
<gene>
    <name evidence="1" type="ORF">GCM10022223_64690</name>
</gene>
<evidence type="ECO:0000313" key="1">
    <source>
        <dbReference type="EMBL" id="GAA3637072.1"/>
    </source>
</evidence>
<comment type="caution">
    <text evidence="1">The sequence shown here is derived from an EMBL/GenBank/DDBJ whole genome shotgun (WGS) entry which is preliminary data.</text>
</comment>
<proteinExistence type="predicted"/>